<dbReference type="EMBL" id="CP089984">
    <property type="protein sequence ID" value="WXB13505.1"/>
    <property type="molecule type" value="Genomic_DNA"/>
</dbReference>
<dbReference type="Pfam" id="PF00933">
    <property type="entry name" value="Glyco_hydro_3"/>
    <property type="match status" value="1"/>
</dbReference>
<organism evidence="5 6">
    <name type="scientific">Pendulispora albinea</name>
    <dbReference type="NCBI Taxonomy" id="2741071"/>
    <lineage>
        <taxon>Bacteria</taxon>
        <taxon>Pseudomonadati</taxon>
        <taxon>Myxococcota</taxon>
        <taxon>Myxococcia</taxon>
        <taxon>Myxococcales</taxon>
        <taxon>Sorangiineae</taxon>
        <taxon>Pendulisporaceae</taxon>
        <taxon>Pendulispora</taxon>
    </lineage>
</organism>
<evidence type="ECO:0000256" key="3">
    <source>
        <dbReference type="ARBA" id="ARBA00023295"/>
    </source>
</evidence>
<dbReference type="RefSeq" id="WP_394823117.1">
    <property type="nucleotide sequence ID" value="NZ_CP089984.1"/>
</dbReference>
<dbReference type="Gene3D" id="3.20.20.300">
    <property type="entry name" value="Glycoside hydrolase, family 3, N-terminal domain"/>
    <property type="match status" value="1"/>
</dbReference>
<feature type="domain" description="Glycoside hydrolase family 3 N-terminal" evidence="4">
    <location>
        <begin position="72"/>
        <end position="370"/>
    </location>
</feature>
<reference evidence="5 6" key="1">
    <citation type="submission" date="2021-12" db="EMBL/GenBank/DDBJ databases">
        <title>Discovery of the Pendulisporaceae a myxobacterial family with distinct sporulation behavior and unique specialized metabolism.</title>
        <authorList>
            <person name="Garcia R."/>
            <person name="Popoff A."/>
            <person name="Bader C.D."/>
            <person name="Loehr J."/>
            <person name="Walesch S."/>
            <person name="Walt C."/>
            <person name="Boldt J."/>
            <person name="Bunk B."/>
            <person name="Haeckl F.J.F.P.J."/>
            <person name="Gunesch A.P."/>
            <person name="Birkelbach J."/>
            <person name="Nuebel U."/>
            <person name="Pietschmann T."/>
            <person name="Bach T."/>
            <person name="Mueller R."/>
        </authorList>
    </citation>
    <scope>NUCLEOTIDE SEQUENCE [LARGE SCALE GENOMIC DNA]</scope>
    <source>
        <strain evidence="5 6">MSr11954</strain>
    </source>
</reference>
<evidence type="ECO:0000259" key="4">
    <source>
        <dbReference type="Pfam" id="PF00933"/>
    </source>
</evidence>
<evidence type="ECO:0000313" key="5">
    <source>
        <dbReference type="EMBL" id="WXB13505.1"/>
    </source>
</evidence>
<dbReference type="SUPFAM" id="SSF51445">
    <property type="entry name" value="(Trans)glycosidases"/>
    <property type="match status" value="1"/>
</dbReference>
<dbReference type="InterPro" id="IPR017853">
    <property type="entry name" value="GH"/>
</dbReference>
<protein>
    <recommendedName>
        <fullName evidence="4">Glycoside hydrolase family 3 N-terminal domain-containing protein</fullName>
    </recommendedName>
</protein>
<sequence>MFRSFALPFVVVATICTSCSSSNPEASSVPDPASSAESALDALTPAQRAGQRIIYSYPGFTPPKALFDRIRAGEAAGVHFWSANVESPEQIRAVIAELVKAQKESPIHLPLLFITDQEGGAVRGLPGEPVISAKKIGESPDAARLAWKAGHDAAENLDGVGMNVNLAPVLDVFREPGNFIDKPERSYSQDPNVVRLLASRFIVANQRVGIASSVKHFPGLGSARVDQNTDEAPVTLDVPLSTLRRVDEAPYTGAIAAGVKLVMPSWATYPSLDPNRPAGLSPLVMRDELRGRLGFKGVTISETMIAGALNPFGNVGQRSVLAAKAGLDLILCSFGDVSQGDEAREALANALQNGELDKADFNTAVRRITALRYGLSR</sequence>
<gene>
    <name evidence="5" type="ORF">LZC94_37390</name>
</gene>
<evidence type="ECO:0000256" key="2">
    <source>
        <dbReference type="ARBA" id="ARBA00022801"/>
    </source>
</evidence>
<keyword evidence="3" id="KW-0326">Glycosidase</keyword>
<proteinExistence type="inferred from homology"/>
<keyword evidence="2" id="KW-0378">Hydrolase</keyword>
<evidence type="ECO:0000313" key="6">
    <source>
        <dbReference type="Proteomes" id="UP001370348"/>
    </source>
</evidence>
<accession>A0ABZ2LRZ3</accession>
<name>A0ABZ2LRZ3_9BACT</name>
<dbReference type="InterPro" id="IPR050226">
    <property type="entry name" value="NagZ_Beta-hexosaminidase"/>
</dbReference>
<evidence type="ECO:0000256" key="1">
    <source>
        <dbReference type="ARBA" id="ARBA00005336"/>
    </source>
</evidence>
<dbReference type="PANTHER" id="PTHR30480">
    <property type="entry name" value="BETA-HEXOSAMINIDASE-RELATED"/>
    <property type="match status" value="1"/>
</dbReference>
<comment type="similarity">
    <text evidence="1">Belongs to the glycosyl hydrolase 3 family.</text>
</comment>
<dbReference type="Proteomes" id="UP001370348">
    <property type="component" value="Chromosome"/>
</dbReference>
<dbReference type="InterPro" id="IPR036962">
    <property type="entry name" value="Glyco_hydro_3_N_sf"/>
</dbReference>
<dbReference type="PANTHER" id="PTHR30480:SF14">
    <property type="entry name" value="HYDROLASE, PUTATIVE (AFU_ORTHOLOGUE AFUA_4G13770)-RELATED"/>
    <property type="match status" value="1"/>
</dbReference>
<dbReference type="InterPro" id="IPR001764">
    <property type="entry name" value="Glyco_hydro_3_N"/>
</dbReference>
<keyword evidence="6" id="KW-1185">Reference proteome</keyword>